<evidence type="ECO:0000256" key="7">
    <source>
        <dbReference type="ARBA" id="ARBA00025077"/>
    </source>
</evidence>
<keyword evidence="6" id="KW-0143">Chaperone</keyword>
<protein>
    <recommendedName>
        <fullName evidence="4">Prefoldin subunit beta</fullName>
    </recommendedName>
    <alternativeName>
        <fullName evidence="8">GimC subunit beta</fullName>
    </alternativeName>
</protein>
<evidence type="ECO:0000256" key="6">
    <source>
        <dbReference type="ARBA" id="ARBA00023186"/>
    </source>
</evidence>
<dbReference type="GO" id="GO:0016272">
    <property type="term" value="C:prefoldin complex"/>
    <property type="evidence" value="ECO:0007669"/>
    <property type="project" value="InterPro"/>
</dbReference>
<evidence type="ECO:0000313" key="10">
    <source>
        <dbReference type="EMBL" id="GAI21637.1"/>
    </source>
</evidence>
<organism evidence="10">
    <name type="scientific">marine sediment metagenome</name>
    <dbReference type="NCBI Taxonomy" id="412755"/>
    <lineage>
        <taxon>unclassified sequences</taxon>
        <taxon>metagenomes</taxon>
        <taxon>ecological metagenomes</taxon>
    </lineage>
</organism>
<comment type="caution">
    <text evidence="10">The sequence shown here is derived from an EMBL/GenBank/DDBJ whole genome shotgun (WGS) entry which is preliminary data.</text>
</comment>
<evidence type="ECO:0000256" key="8">
    <source>
        <dbReference type="ARBA" id="ARBA00033461"/>
    </source>
</evidence>
<reference evidence="10" key="1">
    <citation type="journal article" date="2014" name="Front. Microbiol.">
        <title>High frequency of phylogenetically diverse reductive dehalogenase-homologous genes in deep subseafloor sedimentary metagenomes.</title>
        <authorList>
            <person name="Kawai M."/>
            <person name="Futagami T."/>
            <person name="Toyoda A."/>
            <person name="Takaki Y."/>
            <person name="Nishi S."/>
            <person name="Hori S."/>
            <person name="Arai W."/>
            <person name="Tsubouchi T."/>
            <person name="Morono Y."/>
            <person name="Uchiyama I."/>
            <person name="Ito T."/>
            <person name="Fujiyama A."/>
            <person name="Inagaki F."/>
            <person name="Takami H."/>
        </authorList>
    </citation>
    <scope>NUCLEOTIDE SEQUENCE</scope>
    <source>
        <strain evidence="10">Expedition CK06-06</strain>
    </source>
</reference>
<feature type="coiled-coil region" evidence="9">
    <location>
        <begin position="15"/>
        <end position="52"/>
    </location>
</feature>
<comment type="subcellular location">
    <subcellularLocation>
        <location evidence="1">Cytoplasm</location>
    </subcellularLocation>
</comment>
<dbReference type="GO" id="GO:0051082">
    <property type="term" value="F:unfolded protein binding"/>
    <property type="evidence" value="ECO:0007669"/>
    <property type="project" value="InterPro"/>
</dbReference>
<keyword evidence="5" id="KW-0963">Cytoplasm</keyword>
<dbReference type="CDD" id="cd23162">
    <property type="entry name" value="Prefoldin_beta_GimC"/>
    <property type="match status" value="1"/>
</dbReference>
<gene>
    <name evidence="10" type="ORF">S06H3_25461</name>
</gene>
<accession>X1LQJ9</accession>
<name>X1LQJ9_9ZZZZ</name>
<dbReference type="Pfam" id="PF01920">
    <property type="entry name" value="Prefoldin_2"/>
    <property type="match status" value="1"/>
</dbReference>
<evidence type="ECO:0000256" key="1">
    <source>
        <dbReference type="ARBA" id="ARBA00004496"/>
    </source>
</evidence>
<keyword evidence="9" id="KW-0175">Coiled coil</keyword>
<dbReference type="AlphaFoldDB" id="X1LQJ9"/>
<dbReference type="InterPro" id="IPR009053">
    <property type="entry name" value="Prefoldin"/>
</dbReference>
<dbReference type="PANTHER" id="PTHR21431:SF0">
    <property type="entry name" value="PREFOLDIN SUBUNIT 6"/>
    <property type="match status" value="1"/>
</dbReference>
<sequence length="91" mass="10646">MEKPSPQMRHQLAQFRQAQQQAQVLMTQRQQLELLLRETERALEELGKLQEGATVYKSVGTILVKSEREELKKSLGEQKETLDLRIKTLER</sequence>
<comment type="subunit">
    <text evidence="3">Heterohexamer of two alpha and four beta subunits.</text>
</comment>
<evidence type="ECO:0000256" key="9">
    <source>
        <dbReference type="SAM" id="Coils"/>
    </source>
</evidence>
<evidence type="ECO:0000256" key="2">
    <source>
        <dbReference type="ARBA" id="ARBA00008045"/>
    </source>
</evidence>
<evidence type="ECO:0000256" key="5">
    <source>
        <dbReference type="ARBA" id="ARBA00022490"/>
    </source>
</evidence>
<dbReference type="GO" id="GO:0005737">
    <property type="term" value="C:cytoplasm"/>
    <property type="evidence" value="ECO:0007669"/>
    <property type="project" value="UniProtKB-SubCell"/>
</dbReference>
<dbReference type="GO" id="GO:0051131">
    <property type="term" value="P:chaperone-mediated protein complex assembly"/>
    <property type="evidence" value="ECO:0007669"/>
    <property type="project" value="TreeGrafter"/>
</dbReference>
<dbReference type="Gene3D" id="1.10.287.370">
    <property type="match status" value="1"/>
</dbReference>
<evidence type="ECO:0000256" key="3">
    <source>
        <dbReference type="ARBA" id="ARBA00011716"/>
    </source>
</evidence>
<dbReference type="HAMAP" id="MF_00307">
    <property type="entry name" value="PfdB"/>
    <property type="match status" value="1"/>
</dbReference>
<feature type="non-terminal residue" evidence="10">
    <location>
        <position position="91"/>
    </location>
</feature>
<evidence type="ECO:0000256" key="4">
    <source>
        <dbReference type="ARBA" id="ARBA00016304"/>
    </source>
</evidence>
<dbReference type="InterPro" id="IPR012713">
    <property type="entry name" value="PfdB"/>
</dbReference>
<comment type="similarity">
    <text evidence="2">Belongs to the prefoldin subunit beta family.</text>
</comment>
<dbReference type="PANTHER" id="PTHR21431">
    <property type="entry name" value="PREFOLDIN SUBUNIT 6"/>
    <property type="match status" value="1"/>
</dbReference>
<comment type="function">
    <text evidence="7">Molecular chaperone capable of stabilizing a range of proteins. Seems to fulfill an ATP-independent, HSP70-like function in archaeal de novo protein folding.</text>
</comment>
<dbReference type="InterPro" id="IPR002777">
    <property type="entry name" value="PFD_beta-like"/>
</dbReference>
<dbReference type="GO" id="GO:0006457">
    <property type="term" value="P:protein folding"/>
    <property type="evidence" value="ECO:0007669"/>
    <property type="project" value="InterPro"/>
</dbReference>
<proteinExistence type="inferred from homology"/>
<dbReference type="NCBIfam" id="TIGR02338">
    <property type="entry name" value="gimC_beta"/>
    <property type="match status" value="1"/>
</dbReference>
<dbReference type="GO" id="GO:0051087">
    <property type="term" value="F:protein-folding chaperone binding"/>
    <property type="evidence" value="ECO:0007669"/>
    <property type="project" value="TreeGrafter"/>
</dbReference>
<dbReference type="SUPFAM" id="SSF46579">
    <property type="entry name" value="Prefoldin"/>
    <property type="match status" value="1"/>
</dbReference>
<dbReference type="EMBL" id="BARV01014655">
    <property type="protein sequence ID" value="GAI21637.1"/>
    <property type="molecule type" value="Genomic_DNA"/>
</dbReference>